<evidence type="ECO:0000313" key="5">
    <source>
        <dbReference type="Proteomes" id="UP000034723"/>
    </source>
</evidence>
<gene>
    <name evidence="4" type="ORF">GAH_00294</name>
</gene>
<dbReference type="InParanoid" id="A0A0F7IFE3"/>
<evidence type="ECO:0000256" key="2">
    <source>
        <dbReference type="ARBA" id="ARBA00022649"/>
    </source>
</evidence>
<dbReference type="EMBL" id="CP011267">
    <property type="protein sequence ID" value="AKG92352.1"/>
    <property type="molecule type" value="Genomic_DNA"/>
</dbReference>
<dbReference type="Proteomes" id="UP000034723">
    <property type="component" value="Chromosome"/>
</dbReference>
<dbReference type="Pfam" id="PF01954">
    <property type="entry name" value="AF2212-like"/>
    <property type="match status" value="1"/>
</dbReference>
<organism evidence="4 5">
    <name type="scientific">Geoglobus ahangari</name>
    <dbReference type="NCBI Taxonomy" id="113653"/>
    <lineage>
        <taxon>Archaea</taxon>
        <taxon>Methanobacteriati</taxon>
        <taxon>Methanobacteriota</taxon>
        <taxon>Archaeoglobi</taxon>
        <taxon>Archaeoglobales</taxon>
        <taxon>Archaeoglobaceae</taxon>
        <taxon>Geoglobus</taxon>
    </lineage>
</organism>
<comment type="similarity">
    <text evidence="1 3">Belongs to the UPF0165 family.</text>
</comment>
<dbReference type="InterPro" id="IPR024069">
    <property type="entry name" value="AF2212-like_dom_sf"/>
</dbReference>
<keyword evidence="5" id="KW-1185">Reference proteome</keyword>
<evidence type="ECO:0000313" key="4">
    <source>
        <dbReference type="EMBL" id="AKG92352.1"/>
    </source>
</evidence>
<proteinExistence type="inferred from homology"/>
<dbReference type="GeneID" id="24802880"/>
<comment type="function">
    <text evidence="3">Antitoxin component of a type II toxin-antitoxin (TA) system.</text>
</comment>
<dbReference type="Gene3D" id="4.10.1150.10">
    <property type="entry name" value="AF2212/PG0164-like"/>
    <property type="match status" value="1"/>
</dbReference>
<protein>
    <recommendedName>
        <fullName evidence="3">Antitoxin</fullName>
    </recommendedName>
</protein>
<dbReference type="AlphaFoldDB" id="A0A0F7IFE3"/>
<evidence type="ECO:0000256" key="1">
    <source>
        <dbReference type="ARBA" id="ARBA00006615"/>
    </source>
</evidence>
<dbReference type="HOGENOM" id="CLU_200885_3_1_2"/>
<accession>A0A0F7IFE3</accession>
<dbReference type="RefSeq" id="WP_048094366.1">
    <property type="nucleotide sequence ID" value="NZ_CP011267.1"/>
</dbReference>
<dbReference type="InterPro" id="IPR008203">
    <property type="entry name" value="AF2212-like"/>
</dbReference>
<dbReference type="FunCoup" id="A0A0F7IFE3">
    <property type="interactions" value="1"/>
</dbReference>
<evidence type="ECO:0000256" key="3">
    <source>
        <dbReference type="RuleBase" id="RU368051"/>
    </source>
</evidence>
<dbReference type="OrthoDB" id="116241at2157"/>
<dbReference type="SUPFAM" id="SSF141694">
    <property type="entry name" value="AF2212/PG0164-like"/>
    <property type="match status" value="1"/>
</dbReference>
<keyword evidence="2 3" id="KW-1277">Toxin-antitoxin system</keyword>
<sequence length="63" mass="7320">MPEVIEVIYENGVLKPVGKVNLKEGERLKVILKRVDLEEFVMAKLPENKIKELEERFESEGVH</sequence>
<reference evidence="4 5" key="1">
    <citation type="submission" date="2015-04" db="EMBL/GenBank/DDBJ databases">
        <title>The complete genome sequence of the hyperthermophilic, obligate iron-reducing archaeon Geoglobus ahangari strain 234T.</title>
        <authorList>
            <person name="Manzella M.P."/>
            <person name="Holmes D.E."/>
            <person name="Rocheleau J.M."/>
            <person name="Chung A."/>
            <person name="Reguera G."/>
            <person name="Kashefi K."/>
        </authorList>
    </citation>
    <scope>NUCLEOTIDE SEQUENCE [LARGE SCALE GENOMIC DNA]</scope>
    <source>
        <strain evidence="4 5">234</strain>
    </source>
</reference>
<name>A0A0F7IFE3_9EURY</name>
<dbReference type="KEGG" id="gah:GAH_00294"/>